<name>A0ACC2PRE7_9HYME</name>
<keyword evidence="2" id="KW-1185">Reference proteome</keyword>
<gene>
    <name evidence="1" type="ORF">QAD02_021780</name>
</gene>
<evidence type="ECO:0000313" key="1">
    <source>
        <dbReference type="EMBL" id="KAJ8685987.1"/>
    </source>
</evidence>
<evidence type="ECO:0000313" key="2">
    <source>
        <dbReference type="Proteomes" id="UP001239111"/>
    </source>
</evidence>
<comment type="caution">
    <text evidence="1">The sequence shown here is derived from an EMBL/GenBank/DDBJ whole genome shotgun (WGS) entry which is preliminary data.</text>
</comment>
<reference evidence="1" key="1">
    <citation type="submission" date="2023-04" db="EMBL/GenBank/DDBJ databases">
        <title>A chromosome-level genome assembly of the parasitoid wasp Eretmocerus hayati.</title>
        <authorList>
            <person name="Zhong Y."/>
            <person name="Liu S."/>
            <person name="Liu Y."/>
        </authorList>
    </citation>
    <scope>NUCLEOTIDE SEQUENCE</scope>
    <source>
        <strain evidence="1">ZJU_SS_LIU_2023</strain>
    </source>
</reference>
<dbReference type="Proteomes" id="UP001239111">
    <property type="component" value="Chromosome 1"/>
</dbReference>
<organism evidence="1 2">
    <name type="scientific">Eretmocerus hayati</name>
    <dbReference type="NCBI Taxonomy" id="131215"/>
    <lineage>
        <taxon>Eukaryota</taxon>
        <taxon>Metazoa</taxon>
        <taxon>Ecdysozoa</taxon>
        <taxon>Arthropoda</taxon>
        <taxon>Hexapoda</taxon>
        <taxon>Insecta</taxon>
        <taxon>Pterygota</taxon>
        <taxon>Neoptera</taxon>
        <taxon>Endopterygota</taxon>
        <taxon>Hymenoptera</taxon>
        <taxon>Apocrita</taxon>
        <taxon>Proctotrupomorpha</taxon>
        <taxon>Chalcidoidea</taxon>
        <taxon>Aphelinidae</taxon>
        <taxon>Aphelininae</taxon>
        <taxon>Eretmocerus</taxon>
    </lineage>
</organism>
<proteinExistence type="predicted"/>
<sequence>MKIHFCRLRSTFYKQYFAFFWVVIQDNSTMSSKAAKSRELDKIRVRKHREKARSKAQSEVYPNLKPITGIVSIESSSLINDDPEEPVESDLIIHCASLDDGNSRKFSSLDYDTSDIDSSSSDGDDNSEDHSNLPEENSFSERSFLENLRKWGSTNVASAEVDGLLKILKPYHPEIPSCSETLLKTDLQLKKLIEKCNPSDPFDNAEMVYFGIALHLL</sequence>
<dbReference type="EMBL" id="CM056741">
    <property type="protein sequence ID" value="KAJ8685987.1"/>
    <property type="molecule type" value="Genomic_DNA"/>
</dbReference>
<accession>A0ACC2PRE7</accession>
<protein>
    <submittedName>
        <fullName evidence="1">Uncharacterized protein</fullName>
    </submittedName>
</protein>